<organism evidence="2 3">
    <name type="scientific">Elysia marginata</name>
    <dbReference type="NCBI Taxonomy" id="1093978"/>
    <lineage>
        <taxon>Eukaryota</taxon>
        <taxon>Metazoa</taxon>
        <taxon>Spiralia</taxon>
        <taxon>Lophotrochozoa</taxon>
        <taxon>Mollusca</taxon>
        <taxon>Gastropoda</taxon>
        <taxon>Heterobranchia</taxon>
        <taxon>Euthyneura</taxon>
        <taxon>Panpulmonata</taxon>
        <taxon>Sacoglossa</taxon>
        <taxon>Placobranchoidea</taxon>
        <taxon>Plakobranchidae</taxon>
        <taxon>Elysia</taxon>
    </lineage>
</organism>
<protein>
    <recommendedName>
        <fullName evidence="4">Gustatory receptor</fullName>
    </recommendedName>
</protein>
<dbReference type="EMBL" id="BMAT01006539">
    <property type="protein sequence ID" value="GFS14691.1"/>
    <property type="molecule type" value="Genomic_DNA"/>
</dbReference>
<dbReference type="AlphaFoldDB" id="A0AAV4J1U4"/>
<keyword evidence="3" id="KW-1185">Reference proteome</keyword>
<keyword evidence="1" id="KW-0812">Transmembrane</keyword>
<evidence type="ECO:0008006" key="4">
    <source>
        <dbReference type="Google" id="ProtNLM"/>
    </source>
</evidence>
<evidence type="ECO:0000313" key="2">
    <source>
        <dbReference type="EMBL" id="GFS14691.1"/>
    </source>
</evidence>
<reference evidence="2 3" key="1">
    <citation type="journal article" date="2021" name="Elife">
        <title>Chloroplast acquisition without the gene transfer in kleptoplastic sea slugs, Plakobranchus ocellatus.</title>
        <authorList>
            <person name="Maeda T."/>
            <person name="Takahashi S."/>
            <person name="Yoshida T."/>
            <person name="Shimamura S."/>
            <person name="Takaki Y."/>
            <person name="Nagai Y."/>
            <person name="Toyoda A."/>
            <person name="Suzuki Y."/>
            <person name="Arimoto A."/>
            <person name="Ishii H."/>
            <person name="Satoh N."/>
            <person name="Nishiyama T."/>
            <person name="Hasebe M."/>
            <person name="Maruyama T."/>
            <person name="Minagawa J."/>
            <person name="Obokata J."/>
            <person name="Shigenobu S."/>
        </authorList>
    </citation>
    <scope>NUCLEOTIDE SEQUENCE [LARGE SCALE GENOMIC DNA]</scope>
</reference>
<comment type="caution">
    <text evidence="2">The sequence shown here is derived from an EMBL/GenBank/DDBJ whole genome shotgun (WGS) entry which is preliminary data.</text>
</comment>
<feature type="transmembrane region" description="Helical" evidence="1">
    <location>
        <begin position="199"/>
        <end position="216"/>
    </location>
</feature>
<name>A0AAV4J1U4_9GAST</name>
<feature type="transmembrane region" description="Helical" evidence="1">
    <location>
        <begin position="112"/>
        <end position="130"/>
    </location>
</feature>
<evidence type="ECO:0000256" key="1">
    <source>
        <dbReference type="SAM" id="Phobius"/>
    </source>
</evidence>
<keyword evidence="1" id="KW-1133">Transmembrane helix</keyword>
<accession>A0AAV4J1U4</accession>
<dbReference type="Proteomes" id="UP000762676">
    <property type="component" value="Unassembled WGS sequence"/>
</dbReference>
<keyword evidence="1" id="KW-0472">Membrane</keyword>
<proteinExistence type="predicted"/>
<evidence type="ECO:0000313" key="3">
    <source>
        <dbReference type="Proteomes" id="UP000762676"/>
    </source>
</evidence>
<feature type="transmembrane region" description="Helical" evidence="1">
    <location>
        <begin position="322"/>
        <end position="346"/>
    </location>
</feature>
<sequence length="356" mass="39999">MTQADTDHTDYQNVQIPGRRCSQVFSTPVTSKDFNAGIKINNGWTPLATPYDDKVSPGLIRLRMTPGVLREKQQRLITQHEEIRQKGDKLLAGGGVSLWPQMLQMRLTQQEVIALAVQAIVLSVISMWMLHKLHGETFGKLQALTVQAETFAKDHPISETLNQTEFHGQITNWHKDFLQLTNSVLEQFRMRKMSAWCKLYSLTYGAGLVTLVYYLLDNMLALNKLTPARIKKWTCLLSVIGTWTLIMSYGLVLAYQLEAILTGCVQRYSAALAELVVSPLDLTSYQAILLYWRSRLLDDVSPGVVSVLGVVPVRHVVHYIQFYSVPIVTVIVIPVVKLCCACIAVYGKGQYVKSSL</sequence>
<feature type="transmembrane region" description="Helical" evidence="1">
    <location>
        <begin position="236"/>
        <end position="257"/>
    </location>
</feature>
<gene>
    <name evidence="2" type="ORF">ElyMa_003169000</name>
</gene>